<feature type="non-terminal residue" evidence="1">
    <location>
        <position position="1"/>
    </location>
</feature>
<dbReference type="AlphaFoldDB" id="E2A2A2"/>
<evidence type="ECO:0000313" key="1">
    <source>
        <dbReference type="EMBL" id="EFN72437.1"/>
    </source>
</evidence>
<dbReference type="EMBL" id="GL436003">
    <property type="protein sequence ID" value="EFN72437.1"/>
    <property type="molecule type" value="Genomic_DNA"/>
</dbReference>
<gene>
    <name evidence="1" type="ORF">EAG_08837</name>
</gene>
<name>E2A2A2_CAMFO</name>
<proteinExistence type="predicted"/>
<dbReference type="InParanoid" id="E2A2A2"/>
<feature type="non-terminal residue" evidence="1">
    <location>
        <position position="70"/>
    </location>
</feature>
<organism evidence="2">
    <name type="scientific">Camponotus floridanus</name>
    <name type="common">Florida carpenter ant</name>
    <dbReference type="NCBI Taxonomy" id="104421"/>
    <lineage>
        <taxon>Eukaryota</taxon>
        <taxon>Metazoa</taxon>
        <taxon>Ecdysozoa</taxon>
        <taxon>Arthropoda</taxon>
        <taxon>Hexapoda</taxon>
        <taxon>Insecta</taxon>
        <taxon>Pterygota</taxon>
        <taxon>Neoptera</taxon>
        <taxon>Endopterygota</taxon>
        <taxon>Hymenoptera</taxon>
        <taxon>Apocrita</taxon>
        <taxon>Aculeata</taxon>
        <taxon>Formicoidea</taxon>
        <taxon>Formicidae</taxon>
        <taxon>Formicinae</taxon>
        <taxon>Camponotus</taxon>
    </lineage>
</organism>
<keyword evidence="2" id="KW-1185">Reference proteome</keyword>
<reference evidence="1 2" key="1">
    <citation type="journal article" date="2010" name="Science">
        <title>Genomic comparison of the ants Camponotus floridanus and Harpegnathos saltator.</title>
        <authorList>
            <person name="Bonasio R."/>
            <person name="Zhang G."/>
            <person name="Ye C."/>
            <person name="Mutti N.S."/>
            <person name="Fang X."/>
            <person name="Qin N."/>
            <person name="Donahue G."/>
            <person name="Yang P."/>
            <person name="Li Q."/>
            <person name="Li C."/>
            <person name="Zhang P."/>
            <person name="Huang Z."/>
            <person name="Berger S.L."/>
            <person name="Reinberg D."/>
            <person name="Wang J."/>
            <person name="Liebig J."/>
        </authorList>
    </citation>
    <scope>NUCLEOTIDE SEQUENCE [LARGE SCALE GENOMIC DNA]</scope>
    <source>
        <strain evidence="2">C129</strain>
    </source>
</reference>
<sequence>SQWCRMQIVPYVKFVQYIAENVTAYLKNYWSNSKNIFERTFLSFERKVDYIIIPNYQDEVKQTLGFVFLK</sequence>
<evidence type="ECO:0000313" key="2">
    <source>
        <dbReference type="Proteomes" id="UP000000311"/>
    </source>
</evidence>
<protein>
    <submittedName>
        <fullName evidence="1">Uncharacterized protein</fullName>
    </submittedName>
</protein>
<dbReference type="Proteomes" id="UP000000311">
    <property type="component" value="Unassembled WGS sequence"/>
</dbReference>
<accession>E2A2A2</accession>